<protein>
    <submittedName>
        <fullName evidence="2">Uncharacterized protein</fullName>
    </submittedName>
</protein>
<feature type="compositionally biased region" description="Polar residues" evidence="1">
    <location>
        <begin position="359"/>
        <end position="372"/>
    </location>
</feature>
<sequence>MSDTGWLRFLGANKHRPQGLKSPRSEAALQDLVKDTPGNTETHTHQKRKAMTRLSSWQGAPQNDQGTTSASDLDPSLDEVDRMFINAGQQVWHSPSVDQVAEALRVAAMTNPANEPLPAEYRPHILFVCEAYGTRHHKIARLESQLAEAKDVLKKEVDRHSTIEEHWSIQDARYKAEVKRLELFIHDMSGKSMEAVTLARAGSLIRGRPKVATRERATTEGDMANESTSRETSQTTLPDENTHMTFHPAFPTRQGTVLSRTRTMDTSNELWLSSRFRNLDSKKKRKSNDTRHAEVQEVDSGKTRRENGRTKERSRSASASSIGSNSRGTANKPPHKGNVESNRDSTDKAAALPEVGDGQLNSTSTAQPQKQDTTVECKPELQSQRQHRRQFSFVPGDDRTALADGRIDPVETVGGRDRPSGYVRETVHGRTQMTLSEQ</sequence>
<evidence type="ECO:0000313" key="3">
    <source>
        <dbReference type="Proteomes" id="UP001152049"/>
    </source>
</evidence>
<keyword evidence="3" id="KW-1185">Reference proteome</keyword>
<dbReference type="EMBL" id="JAOQAZ010000011">
    <property type="protein sequence ID" value="KAJ4263201.1"/>
    <property type="molecule type" value="Genomic_DNA"/>
</dbReference>
<feature type="compositionally biased region" description="Basic and acidic residues" evidence="1">
    <location>
        <begin position="396"/>
        <end position="419"/>
    </location>
</feature>
<feature type="region of interest" description="Disordered" evidence="1">
    <location>
        <begin position="281"/>
        <end position="438"/>
    </location>
</feature>
<feature type="compositionally biased region" description="Basic and acidic residues" evidence="1">
    <location>
        <begin position="281"/>
        <end position="315"/>
    </location>
</feature>
<organism evidence="2 3">
    <name type="scientific">Fusarium torreyae</name>
    <dbReference type="NCBI Taxonomy" id="1237075"/>
    <lineage>
        <taxon>Eukaryota</taxon>
        <taxon>Fungi</taxon>
        <taxon>Dikarya</taxon>
        <taxon>Ascomycota</taxon>
        <taxon>Pezizomycotina</taxon>
        <taxon>Sordariomycetes</taxon>
        <taxon>Hypocreomycetidae</taxon>
        <taxon>Hypocreales</taxon>
        <taxon>Nectriaceae</taxon>
        <taxon>Fusarium</taxon>
    </lineage>
</organism>
<accession>A0A9W8S172</accession>
<dbReference type="OrthoDB" id="5430717at2759"/>
<feature type="region of interest" description="Disordered" evidence="1">
    <location>
        <begin position="30"/>
        <end position="75"/>
    </location>
</feature>
<comment type="caution">
    <text evidence="2">The sequence shown here is derived from an EMBL/GenBank/DDBJ whole genome shotgun (WGS) entry which is preliminary data.</text>
</comment>
<feature type="region of interest" description="Disordered" evidence="1">
    <location>
        <begin position="209"/>
        <end position="265"/>
    </location>
</feature>
<evidence type="ECO:0000313" key="2">
    <source>
        <dbReference type="EMBL" id="KAJ4263201.1"/>
    </source>
</evidence>
<evidence type="ECO:0000256" key="1">
    <source>
        <dbReference type="SAM" id="MobiDB-lite"/>
    </source>
</evidence>
<feature type="compositionally biased region" description="Polar residues" evidence="1">
    <location>
        <begin position="429"/>
        <end position="438"/>
    </location>
</feature>
<name>A0A9W8S172_9HYPO</name>
<feature type="compositionally biased region" description="Polar residues" evidence="1">
    <location>
        <begin position="253"/>
        <end position="265"/>
    </location>
</feature>
<feature type="compositionally biased region" description="Polar residues" evidence="1">
    <location>
        <begin position="225"/>
        <end position="239"/>
    </location>
</feature>
<feature type="compositionally biased region" description="Polar residues" evidence="1">
    <location>
        <begin position="53"/>
        <end position="71"/>
    </location>
</feature>
<feature type="compositionally biased region" description="Low complexity" evidence="1">
    <location>
        <begin position="316"/>
        <end position="328"/>
    </location>
</feature>
<proteinExistence type="predicted"/>
<dbReference type="Proteomes" id="UP001152049">
    <property type="component" value="Unassembled WGS sequence"/>
</dbReference>
<gene>
    <name evidence="2" type="ORF">NW762_006823</name>
</gene>
<feature type="compositionally biased region" description="Basic and acidic residues" evidence="1">
    <location>
        <begin position="337"/>
        <end position="347"/>
    </location>
</feature>
<reference evidence="2" key="1">
    <citation type="submission" date="2022-09" db="EMBL/GenBank/DDBJ databases">
        <title>Fusarium specimens isolated from Avocado Roots.</title>
        <authorList>
            <person name="Stajich J."/>
            <person name="Roper C."/>
            <person name="Heimlech-Rivalta G."/>
        </authorList>
    </citation>
    <scope>NUCLEOTIDE SEQUENCE</scope>
    <source>
        <strain evidence="2">CF00136</strain>
    </source>
</reference>
<dbReference type="AlphaFoldDB" id="A0A9W8S172"/>